<name>A0A075NVK8_9ALTE</name>
<evidence type="ECO:0000313" key="2">
    <source>
        <dbReference type="Proteomes" id="UP000056090"/>
    </source>
</evidence>
<dbReference type="EMBL" id="CP008849">
    <property type="protein sequence ID" value="AIF97453.1"/>
    <property type="molecule type" value="Genomic_DNA"/>
</dbReference>
<dbReference type="KEGG" id="aal:EP13_01355"/>
<reference evidence="1 2" key="1">
    <citation type="submission" date="2014-06" db="EMBL/GenBank/DDBJ databases">
        <title>Genomes of Alteromonas australica, a world apart.</title>
        <authorList>
            <person name="Gonzaga A."/>
            <person name="Lopez-Perez M."/>
            <person name="Rodriguez-Valera F."/>
        </authorList>
    </citation>
    <scope>NUCLEOTIDE SEQUENCE [LARGE SCALE GENOMIC DNA]</scope>
    <source>
        <strain evidence="1 2">H 17</strain>
    </source>
</reference>
<keyword evidence="2" id="KW-1185">Reference proteome</keyword>
<organism evidence="1 2">
    <name type="scientific">Alteromonas australica</name>
    <dbReference type="NCBI Taxonomy" id="589873"/>
    <lineage>
        <taxon>Bacteria</taxon>
        <taxon>Pseudomonadati</taxon>
        <taxon>Pseudomonadota</taxon>
        <taxon>Gammaproteobacteria</taxon>
        <taxon>Alteromonadales</taxon>
        <taxon>Alteromonadaceae</taxon>
        <taxon>Alteromonas/Salinimonas group</taxon>
        <taxon>Alteromonas</taxon>
    </lineage>
</organism>
<proteinExistence type="predicted"/>
<evidence type="ECO:0000313" key="1">
    <source>
        <dbReference type="EMBL" id="AIF97453.1"/>
    </source>
</evidence>
<dbReference type="GeneID" id="78253594"/>
<dbReference type="Proteomes" id="UP000056090">
    <property type="component" value="Chromosome"/>
</dbReference>
<protein>
    <submittedName>
        <fullName evidence="1">Uncharacterized protein</fullName>
    </submittedName>
</protein>
<dbReference type="AlphaFoldDB" id="A0A075NVK8"/>
<dbReference type="eggNOG" id="ENOG502ZBY6">
    <property type="taxonomic scope" value="Bacteria"/>
</dbReference>
<dbReference type="RefSeq" id="WP_044055630.1">
    <property type="nucleotide sequence ID" value="NZ_CBCSKJ010000005.1"/>
</dbReference>
<gene>
    <name evidence="1" type="ORF">EP13_01355</name>
</gene>
<sequence>MTTSVLSSLKVIARPKIKQKPPVLNKRMKLINRLEQQKKLATCMLEGTPFVAYKEKTVKDPETGERIKKRWQATVRPWYYDTDNHYFLEVKVGIRAIELQKGKPAIDVGDKEKLPEVIDILMSAVEKGELDEFLISPPKTETKGKTLANAKLAKS</sequence>
<accession>A0A075NVK8</accession>